<dbReference type="Proteomes" id="UP000076874">
    <property type="component" value="Unassembled WGS sequence"/>
</dbReference>
<feature type="compositionally biased region" description="Low complexity" evidence="1">
    <location>
        <begin position="145"/>
        <end position="159"/>
    </location>
</feature>
<dbReference type="Pfam" id="PF26147">
    <property type="entry name" value="AB_HYDROLASE_YMC0-YMC35"/>
    <property type="match status" value="1"/>
</dbReference>
<dbReference type="InterPro" id="IPR058934">
    <property type="entry name" value="YMC020W-like"/>
</dbReference>
<gene>
    <name evidence="3" type="ORF">SPI_01644</name>
</gene>
<dbReference type="OrthoDB" id="5598028at2759"/>
<feature type="region of interest" description="Disordered" evidence="1">
    <location>
        <begin position="1"/>
        <end position="463"/>
    </location>
</feature>
<feature type="compositionally biased region" description="Low complexity" evidence="1">
    <location>
        <begin position="83"/>
        <end position="95"/>
    </location>
</feature>
<feature type="compositionally biased region" description="Basic and acidic residues" evidence="1">
    <location>
        <begin position="188"/>
        <end position="206"/>
    </location>
</feature>
<dbReference type="InterPro" id="IPR058933">
    <property type="entry name" value="YMC020W-like_ab_hydrolase"/>
</dbReference>
<feature type="compositionally biased region" description="Low complexity" evidence="1">
    <location>
        <begin position="255"/>
        <end position="271"/>
    </location>
</feature>
<evidence type="ECO:0000259" key="2">
    <source>
        <dbReference type="Pfam" id="PF26147"/>
    </source>
</evidence>
<feature type="compositionally biased region" description="Low complexity" evidence="1">
    <location>
        <begin position="419"/>
        <end position="457"/>
    </location>
</feature>
<feature type="domain" description="YMC020W-like alpha/beta hydrolase" evidence="2">
    <location>
        <begin position="466"/>
        <end position="820"/>
    </location>
</feature>
<reference evidence="3 4" key="1">
    <citation type="journal article" date="2016" name="Genome Biol. Evol.">
        <title>Divergent and convergent evolution of fungal pathogenicity.</title>
        <authorList>
            <person name="Shang Y."/>
            <person name="Xiao G."/>
            <person name="Zheng P."/>
            <person name="Cen K."/>
            <person name="Zhan S."/>
            <person name="Wang C."/>
        </authorList>
    </citation>
    <scope>NUCLEOTIDE SEQUENCE [LARGE SCALE GENOMIC DNA]</scope>
    <source>
        <strain evidence="3 4">RCEF 264</strain>
    </source>
</reference>
<proteinExistence type="predicted"/>
<keyword evidence="4" id="KW-1185">Reference proteome</keyword>
<evidence type="ECO:0000256" key="1">
    <source>
        <dbReference type="SAM" id="MobiDB-lite"/>
    </source>
</evidence>
<dbReference type="AlphaFoldDB" id="A0A167Z4C3"/>
<feature type="compositionally biased region" description="Basic and acidic residues" evidence="1">
    <location>
        <begin position="386"/>
        <end position="397"/>
    </location>
</feature>
<comment type="caution">
    <text evidence="3">The sequence shown here is derived from an EMBL/GenBank/DDBJ whole genome shotgun (WGS) entry which is preliminary data.</text>
</comment>
<name>A0A167Z4C3_9HYPO</name>
<dbReference type="PANTHER" id="PTHR47349">
    <property type="entry name" value="CHROMOSOME 8, WHOLE GENOME SHOTGUN SEQUENCE"/>
    <property type="match status" value="1"/>
</dbReference>
<feature type="compositionally biased region" description="Low complexity" evidence="1">
    <location>
        <begin position="304"/>
        <end position="319"/>
    </location>
</feature>
<protein>
    <recommendedName>
        <fullName evidence="2">YMC020W-like alpha/beta hydrolase domain-containing protein</fullName>
    </recommendedName>
</protein>
<feature type="compositionally biased region" description="Low complexity" evidence="1">
    <location>
        <begin position="207"/>
        <end position="217"/>
    </location>
</feature>
<feature type="compositionally biased region" description="Polar residues" evidence="1">
    <location>
        <begin position="1"/>
        <end position="19"/>
    </location>
</feature>
<sequence>MAKSPASSATPSVAESTGSAKRYASLKESKNKTRSWYGSWPRVPKSAASTLVSEETILGGTSKPSATPDFGRFDTRKPGEAASSSSVDSNDSPLSKQVQARALANDTEAGEETGSARHESKQSADSPRASQMETQPDIGSLNNQETTVPATEASTTTGTDEMDLSHSGGTPLNTASAPPAPGWFSWLARKEAAGAKHPETEPKVVEAEVAPPLVEEAQTQAPPIEQESIRPVNTPVSPVAERPATSGGVWSYLWSGSSRASAAATEGTASTVQADAGNAQSAPKPQSDDITMEDAPSAPIPVPAGSSASKTSGTTGVSAPANASAGSTWAFWSRDAKRATGKSPTLSEGGQGEIAVMGDRSEHHPKPATEPTPRGPSSAASSVKDITVKESPSKDAKGALAKKAKRLRPQSMEIDDVARPATPTAPPAEVQTPTTKSEPPLSSKQASSAKAQPALLKTPPPPNLLLPSFRSTYRLKENPSILRQITQLLLRTQQAPANHLFLAKDPPKIKKAVAIGVHGLFPAAYLRAMIGQPTGTSIRFANHGAEAVRRWADSHGCPDCEIEKIALEGEGKIADRVENLWKLLLNWVDHIRNADLVVLACHSQGVPVGIMLLAKLIDMGIVTTARVGVCAMAGVSLGPFPDYKSGLGILMGSATELWDFANPESEISKRYAYALKAVLEHGVRITFVGSIDDQVVPLESAIYSPVHHPYVYRAVFVDGRIHAPDFIAHLVGFACKLRNMGVSDHGLVRELSVPLAGSLYSGEGHSRLYDDPQVYDLAVSHALETADIDKAVCEIRKPEGLANPNPYHLPWVMRGLLEEDFVKTELHTETAELVRQFDDWKPVTKALKDVKYRLEAVRSKL</sequence>
<evidence type="ECO:0000313" key="3">
    <source>
        <dbReference type="EMBL" id="OAA67068.1"/>
    </source>
</evidence>
<organism evidence="3 4">
    <name type="scientific">Niveomyces insectorum RCEF 264</name>
    <dbReference type="NCBI Taxonomy" id="1081102"/>
    <lineage>
        <taxon>Eukaryota</taxon>
        <taxon>Fungi</taxon>
        <taxon>Dikarya</taxon>
        <taxon>Ascomycota</taxon>
        <taxon>Pezizomycotina</taxon>
        <taxon>Sordariomycetes</taxon>
        <taxon>Hypocreomycetidae</taxon>
        <taxon>Hypocreales</taxon>
        <taxon>Cordycipitaceae</taxon>
        <taxon>Niveomyces</taxon>
    </lineage>
</organism>
<accession>A0A167Z4C3</accession>
<dbReference type="PANTHER" id="PTHR47349:SF1">
    <property type="entry name" value="AER328WP"/>
    <property type="match status" value="1"/>
</dbReference>
<feature type="compositionally biased region" description="Polar residues" evidence="1">
    <location>
        <begin position="167"/>
        <end position="176"/>
    </location>
</feature>
<feature type="compositionally biased region" description="Polar residues" evidence="1">
    <location>
        <begin position="123"/>
        <end position="134"/>
    </location>
</feature>
<evidence type="ECO:0000313" key="4">
    <source>
        <dbReference type="Proteomes" id="UP000076874"/>
    </source>
</evidence>
<dbReference type="EMBL" id="AZHD01000002">
    <property type="protein sequence ID" value="OAA67068.1"/>
    <property type="molecule type" value="Genomic_DNA"/>
</dbReference>